<dbReference type="InterPro" id="IPR001841">
    <property type="entry name" value="Znf_RING"/>
</dbReference>
<dbReference type="SUPFAM" id="SSF57850">
    <property type="entry name" value="RING/U-box"/>
    <property type="match status" value="1"/>
</dbReference>
<feature type="region of interest" description="Disordered" evidence="5">
    <location>
        <begin position="193"/>
        <end position="232"/>
    </location>
</feature>
<proteinExistence type="evidence at transcript level"/>
<keyword evidence="3" id="KW-0862">Zinc</keyword>
<accession>A0A516AGF7</accession>
<dbReference type="EMBL" id="MN125927">
    <property type="protein sequence ID" value="QDO16394.1"/>
    <property type="molecule type" value="mRNA"/>
</dbReference>
<keyword evidence="7" id="KW-0808">Transferase</keyword>
<dbReference type="GO" id="GO:0008270">
    <property type="term" value="F:zinc ion binding"/>
    <property type="evidence" value="ECO:0007669"/>
    <property type="project" value="UniProtKB-KW"/>
</dbReference>
<reference evidence="7" key="1">
    <citation type="journal article" date="2019" name="Microorganisms">
        <title>DNA Damage Response Pathways in Dinoflagellates.</title>
        <authorList>
            <person name="Li C."/>
            <person name="Wong J."/>
        </authorList>
    </citation>
    <scope>NUCLEOTIDE SEQUENCE</scope>
</reference>
<dbReference type="Gene3D" id="3.30.40.10">
    <property type="entry name" value="Zinc/RING finger domain, C3HC4 (zinc finger)"/>
    <property type="match status" value="1"/>
</dbReference>
<organism evidence="7">
    <name type="scientific">Lingulaulax polyedra</name>
    <name type="common">Dinoflagellate</name>
    <name type="synonym">Lingulodinium polyedra</name>
    <dbReference type="NCBI Taxonomy" id="160621"/>
    <lineage>
        <taxon>Eukaryota</taxon>
        <taxon>Sar</taxon>
        <taxon>Alveolata</taxon>
        <taxon>Dinophyceae</taxon>
        <taxon>Gonyaulacales</taxon>
        <taxon>Lingulodiniaceae</taxon>
        <taxon>Lingulaulax</taxon>
    </lineage>
</organism>
<dbReference type="GO" id="GO:0005675">
    <property type="term" value="C:transcription factor TFIIH holo complex"/>
    <property type="evidence" value="ECO:0007669"/>
    <property type="project" value="TreeGrafter"/>
</dbReference>
<dbReference type="GO" id="GO:0006281">
    <property type="term" value="P:DNA repair"/>
    <property type="evidence" value="ECO:0007669"/>
    <property type="project" value="TreeGrafter"/>
</dbReference>
<name>A0A516AGF7_LINPO</name>
<evidence type="ECO:0000256" key="1">
    <source>
        <dbReference type="ARBA" id="ARBA00022723"/>
    </source>
</evidence>
<dbReference type="InterPro" id="IPR017907">
    <property type="entry name" value="Znf_RING_CS"/>
</dbReference>
<evidence type="ECO:0000256" key="5">
    <source>
        <dbReference type="SAM" id="MobiDB-lite"/>
    </source>
</evidence>
<keyword evidence="2 4" id="KW-0863">Zinc-finger</keyword>
<dbReference type="InterPro" id="IPR015877">
    <property type="entry name" value="MAT1_centre"/>
</dbReference>
<dbReference type="PANTHER" id="PTHR12683:SF13">
    <property type="entry name" value="CDK-ACTIVATING KINASE ASSEMBLY FACTOR MAT1"/>
    <property type="match status" value="1"/>
</dbReference>
<evidence type="ECO:0000256" key="3">
    <source>
        <dbReference type="ARBA" id="ARBA00022833"/>
    </source>
</evidence>
<dbReference type="InterPro" id="IPR013083">
    <property type="entry name" value="Znf_RING/FYVE/PHD"/>
</dbReference>
<dbReference type="GO" id="GO:0006357">
    <property type="term" value="P:regulation of transcription by RNA polymerase II"/>
    <property type="evidence" value="ECO:0007669"/>
    <property type="project" value="TreeGrafter"/>
</dbReference>
<dbReference type="AlphaFoldDB" id="A0A516AGF7"/>
<dbReference type="Pfam" id="PF06391">
    <property type="entry name" value="MAT1"/>
    <property type="match status" value="1"/>
</dbReference>
<evidence type="ECO:0000259" key="6">
    <source>
        <dbReference type="PROSITE" id="PS50089"/>
    </source>
</evidence>
<feature type="domain" description="RING-type" evidence="6">
    <location>
        <begin position="4"/>
        <end position="49"/>
    </location>
</feature>
<sequence>MNECLACHVDYYHNPDVRVFFSVVCDHPVCEPCITRLFQHGRTYPCPACGQSVRAEDFSEHPREARQVESEVKVRRQICDIYCKTEDDFQTAEEYNDYLMQREDTIFRLVNPSCHEEVQETWRCIDQYRELNAEQILRVQRLQPRKKFQKILSIIEEEGVFCSSVNAEWGERGQAALQHPFQARYRTLLEHPPEDQREPAQEGGASPFAPQPLLGEHGPADTARQMSGGGQTPEVCLKKARHFFFSDLVAATSVIASAA</sequence>
<keyword evidence="1" id="KW-0479">Metal-binding</keyword>
<dbReference type="GO" id="GO:0016301">
    <property type="term" value="F:kinase activity"/>
    <property type="evidence" value="ECO:0007669"/>
    <property type="project" value="UniProtKB-KW"/>
</dbReference>
<evidence type="ECO:0000313" key="7">
    <source>
        <dbReference type="EMBL" id="QDO16394.1"/>
    </source>
</evidence>
<evidence type="ECO:0000256" key="2">
    <source>
        <dbReference type="ARBA" id="ARBA00022771"/>
    </source>
</evidence>
<dbReference type="PROSITE" id="PS00518">
    <property type="entry name" value="ZF_RING_1"/>
    <property type="match status" value="1"/>
</dbReference>
<dbReference type="PROSITE" id="PS50089">
    <property type="entry name" value="ZF_RING_2"/>
    <property type="match status" value="1"/>
</dbReference>
<protein>
    <submittedName>
        <fullName evidence="7">CDK-activating kinase assembly factor MAT1</fullName>
    </submittedName>
</protein>
<evidence type="ECO:0000256" key="4">
    <source>
        <dbReference type="PROSITE-ProRule" id="PRU00175"/>
    </source>
</evidence>
<keyword evidence="7" id="KW-0418">Kinase</keyword>
<dbReference type="PANTHER" id="PTHR12683">
    <property type="entry name" value="CDK-ACTIVATING KINASE ASSEMBLY FACTOR MAT1"/>
    <property type="match status" value="1"/>
</dbReference>
<dbReference type="Pfam" id="PF17121">
    <property type="entry name" value="zf-C3HC4_5"/>
    <property type="match status" value="1"/>
</dbReference>